<reference evidence="2" key="1">
    <citation type="submission" date="2014-05" db="EMBL/GenBank/DDBJ databases">
        <authorList>
            <person name="Chronopoulou M."/>
        </authorList>
    </citation>
    <scope>NUCLEOTIDE SEQUENCE</scope>
    <source>
        <tissue evidence="2">Whole organism</tissue>
    </source>
</reference>
<dbReference type="InterPro" id="IPR027805">
    <property type="entry name" value="Transposase_HTH_dom"/>
</dbReference>
<dbReference type="Pfam" id="PF13613">
    <property type="entry name" value="HTH_Tnp_4"/>
    <property type="match status" value="1"/>
</dbReference>
<sequence length="107" mass="12670">MYAALVGNLDGQNSGIAYYTGLSDYSHFKCLYFFLGPAADHLNYKNEYLIRNDELFFTLMKLRQNKSYIEIDITFTVHRTSVGKVFRTWMDNFMYYPFKEIDLFLGQ</sequence>
<name>A0A0K2V322_LEPSM</name>
<dbReference type="PANTHER" id="PTHR23080">
    <property type="entry name" value="THAP DOMAIN PROTEIN"/>
    <property type="match status" value="1"/>
</dbReference>
<protein>
    <submittedName>
        <fullName evidence="2">Putative LOC101242628 [Ciona intestinalis]</fullName>
    </submittedName>
</protein>
<evidence type="ECO:0000313" key="2">
    <source>
        <dbReference type="EMBL" id="CDW44725.1"/>
    </source>
</evidence>
<evidence type="ECO:0000259" key="1">
    <source>
        <dbReference type="Pfam" id="PF13613"/>
    </source>
</evidence>
<dbReference type="AlphaFoldDB" id="A0A0K2V322"/>
<dbReference type="OrthoDB" id="7331812at2759"/>
<dbReference type="EMBL" id="HACA01027364">
    <property type="protein sequence ID" value="CDW44725.1"/>
    <property type="molecule type" value="Transcribed_RNA"/>
</dbReference>
<proteinExistence type="predicted"/>
<accession>A0A0K2V322</accession>
<organism evidence="2">
    <name type="scientific">Lepeophtheirus salmonis</name>
    <name type="common">Salmon louse</name>
    <name type="synonym">Caligus salmonis</name>
    <dbReference type="NCBI Taxonomy" id="72036"/>
    <lineage>
        <taxon>Eukaryota</taxon>
        <taxon>Metazoa</taxon>
        <taxon>Ecdysozoa</taxon>
        <taxon>Arthropoda</taxon>
        <taxon>Crustacea</taxon>
        <taxon>Multicrustacea</taxon>
        <taxon>Hexanauplia</taxon>
        <taxon>Copepoda</taxon>
        <taxon>Siphonostomatoida</taxon>
        <taxon>Caligidae</taxon>
        <taxon>Lepeophtheirus</taxon>
    </lineage>
</organism>
<feature type="domain" description="Transposase Helix-turn-helix" evidence="1">
    <location>
        <begin position="53"/>
        <end position="92"/>
    </location>
</feature>